<keyword evidence="2" id="KW-1185">Reference proteome</keyword>
<dbReference type="AlphaFoldDB" id="A0A453ARV5"/>
<reference evidence="1" key="4">
    <citation type="submission" date="2019-03" db="UniProtKB">
        <authorList>
            <consortium name="EnsemblPlants"/>
        </authorList>
    </citation>
    <scope>IDENTIFICATION</scope>
</reference>
<organism evidence="1 2">
    <name type="scientific">Aegilops tauschii subsp. strangulata</name>
    <name type="common">Goatgrass</name>
    <dbReference type="NCBI Taxonomy" id="200361"/>
    <lineage>
        <taxon>Eukaryota</taxon>
        <taxon>Viridiplantae</taxon>
        <taxon>Streptophyta</taxon>
        <taxon>Embryophyta</taxon>
        <taxon>Tracheophyta</taxon>
        <taxon>Spermatophyta</taxon>
        <taxon>Magnoliopsida</taxon>
        <taxon>Liliopsida</taxon>
        <taxon>Poales</taxon>
        <taxon>Poaceae</taxon>
        <taxon>BOP clade</taxon>
        <taxon>Pooideae</taxon>
        <taxon>Triticodae</taxon>
        <taxon>Triticeae</taxon>
        <taxon>Triticinae</taxon>
        <taxon>Aegilops</taxon>
    </lineage>
</organism>
<reference evidence="1" key="3">
    <citation type="journal article" date="2017" name="Nature">
        <title>Genome sequence of the progenitor of the wheat D genome Aegilops tauschii.</title>
        <authorList>
            <person name="Luo M.C."/>
            <person name="Gu Y.Q."/>
            <person name="Puiu D."/>
            <person name="Wang H."/>
            <person name="Twardziok S.O."/>
            <person name="Deal K.R."/>
            <person name="Huo N."/>
            <person name="Zhu T."/>
            <person name="Wang L."/>
            <person name="Wang Y."/>
            <person name="McGuire P.E."/>
            <person name="Liu S."/>
            <person name="Long H."/>
            <person name="Ramasamy R.K."/>
            <person name="Rodriguez J.C."/>
            <person name="Van S.L."/>
            <person name="Yuan L."/>
            <person name="Wang Z."/>
            <person name="Xia Z."/>
            <person name="Xiao L."/>
            <person name="Anderson O.D."/>
            <person name="Ouyang S."/>
            <person name="Liang Y."/>
            <person name="Zimin A.V."/>
            <person name="Pertea G."/>
            <person name="Qi P."/>
            <person name="Bennetzen J.L."/>
            <person name="Dai X."/>
            <person name="Dawson M.W."/>
            <person name="Muller H.G."/>
            <person name="Kugler K."/>
            <person name="Rivarola-Duarte L."/>
            <person name="Spannagl M."/>
            <person name="Mayer K.F.X."/>
            <person name="Lu F.H."/>
            <person name="Bevan M.W."/>
            <person name="Leroy P."/>
            <person name="Li P."/>
            <person name="You F.M."/>
            <person name="Sun Q."/>
            <person name="Liu Z."/>
            <person name="Lyons E."/>
            <person name="Wicker T."/>
            <person name="Salzberg S.L."/>
            <person name="Devos K.M."/>
            <person name="Dvorak J."/>
        </authorList>
    </citation>
    <scope>NUCLEOTIDE SEQUENCE [LARGE SCALE GENOMIC DNA]</scope>
    <source>
        <strain evidence="1">cv. AL8/78</strain>
    </source>
</reference>
<proteinExistence type="predicted"/>
<sequence length="52" mass="6076">MKLRREGVRRFLQGATVPVQLMVVSDPNRYNISVENRVFADCFVLLVDPNRR</sequence>
<protein>
    <submittedName>
        <fullName evidence="1">Uncharacterized protein</fullName>
    </submittedName>
</protein>
<dbReference type="Gramene" id="AET2Gv20242600.3">
    <property type="protein sequence ID" value="AET2Gv20242600.3"/>
    <property type="gene ID" value="AET2Gv20242600"/>
</dbReference>
<reference evidence="2" key="1">
    <citation type="journal article" date="2014" name="Science">
        <title>Ancient hybridizations among the ancestral genomes of bread wheat.</title>
        <authorList>
            <consortium name="International Wheat Genome Sequencing Consortium,"/>
            <person name="Marcussen T."/>
            <person name="Sandve S.R."/>
            <person name="Heier L."/>
            <person name="Spannagl M."/>
            <person name="Pfeifer M."/>
            <person name="Jakobsen K.S."/>
            <person name="Wulff B.B."/>
            <person name="Steuernagel B."/>
            <person name="Mayer K.F."/>
            <person name="Olsen O.A."/>
        </authorList>
    </citation>
    <scope>NUCLEOTIDE SEQUENCE [LARGE SCALE GENOMIC DNA]</scope>
    <source>
        <strain evidence="2">cv. AL8/78</strain>
    </source>
</reference>
<dbReference type="EnsemblPlants" id="AET2Gv20242600.3">
    <property type="protein sequence ID" value="AET2Gv20242600.3"/>
    <property type="gene ID" value="AET2Gv20242600"/>
</dbReference>
<dbReference type="Proteomes" id="UP000015105">
    <property type="component" value="Chromosome 2D"/>
</dbReference>
<name>A0A453ARV5_AEGTS</name>
<reference evidence="2" key="2">
    <citation type="journal article" date="2017" name="Nat. Plants">
        <title>The Aegilops tauschii genome reveals multiple impacts of transposons.</title>
        <authorList>
            <person name="Zhao G."/>
            <person name="Zou C."/>
            <person name="Li K."/>
            <person name="Wang K."/>
            <person name="Li T."/>
            <person name="Gao L."/>
            <person name="Zhang X."/>
            <person name="Wang H."/>
            <person name="Yang Z."/>
            <person name="Liu X."/>
            <person name="Jiang W."/>
            <person name="Mao L."/>
            <person name="Kong X."/>
            <person name="Jiao Y."/>
            <person name="Jia J."/>
        </authorList>
    </citation>
    <scope>NUCLEOTIDE SEQUENCE [LARGE SCALE GENOMIC DNA]</scope>
    <source>
        <strain evidence="2">cv. AL8/78</strain>
    </source>
</reference>
<evidence type="ECO:0000313" key="1">
    <source>
        <dbReference type="EnsemblPlants" id="AET2Gv20242600.3"/>
    </source>
</evidence>
<reference evidence="1" key="5">
    <citation type="journal article" date="2021" name="G3 (Bethesda)">
        <title>Aegilops tauschii genome assembly Aet v5.0 features greater sequence contiguity and improved annotation.</title>
        <authorList>
            <person name="Wang L."/>
            <person name="Zhu T."/>
            <person name="Rodriguez J.C."/>
            <person name="Deal K.R."/>
            <person name="Dubcovsky J."/>
            <person name="McGuire P.E."/>
            <person name="Lux T."/>
            <person name="Spannagl M."/>
            <person name="Mayer K.F.X."/>
            <person name="Baldrich P."/>
            <person name="Meyers B.C."/>
            <person name="Huo N."/>
            <person name="Gu Y.Q."/>
            <person name="Zhou H."/>
            <person name="Devos K.M."/>
            <person name="Bennetzen J.L."/>
            <person name="Unver T."/>
            <person name="Budak H."/>
            <person name="Gulick P.J."/>
            <person name="Galiba G."/>
            <person name="Kalapos B."/>
            <person name="Nelson D.R."/>
            <person name="Li P."/>
            <person name="You F.M."/>
            <person name="Luo M.C."/>
            <person name="Dvorak J."/>
        </authorList>
    </citation>
    <scope>NUCLEOTIDE SEQUENCE [LARGE SCALE GENOMIC DNA]</scope>
    <source>
        <strain evidence="1">cv. AL8/78</strain>
    </source>
</reference>
<accession>A0A453ARV5</accession>
<evidence type="ECO:0000313" key="2">
    <source>
        <dbReference type="Proteomes" id="UP000015105"/>
    </source>
</evidence>